<evidence type="ECO:0000313" key="6">
    <source>
        <dbReference type="Proteomes" id="UP000483820"/>
    </source>
</evidence>
<comment type="caution">
    <text evidence="5">The sequence shown here is derived from an EMBL/GenBank/DDBJ whole genome shotgun (WGS) entry which is preliminary data.</text>
</comment>
<sequence>MFSSVLFFVFLVFGSMVPSEGNMRGRFLFKRSKAVFTEPTVSASETRTHRVGAMRDEVFGARCWDKEPCDQCVCCGTCNPDTNVCHSPPGSVEYCDRNKGHGRIVAKIPYSLPDDWPVEKRFSTNCLNMSEQQPSTSSEKEKITDESITNQEQLIDPFIDFECHICRMKERSLFGELKVVDGSYDSPVYFIRDPFKPPSKDRIKKPCLDDFLVLGAPCSACNQPVCMSDACSLFFGTNFCAPCVSRERRRFPPQLTRGIITKYEAKQSSK</sequence>
<dbReference type="PRINTS" id="PR01995">
    <property type="entry name" value="UPF0595"/>
</dbReference>
<reference evidence="5 6" key="1">
    <citation type="submission" date="2019-12" db="EMBL/GenBank/DDBJ databases">
        <title>Chromosome-level assembly of the Caenorhabditis remanei genome.</title>
        <authorList>
            <person name="Teterina A.A."/>
            <person name="Willis J.H."/>
            <person name="Phillips P.C."/>
        </authorList>
    </citation>
    <scope>NUCLEOTIDE SEQUENCE [LARGE SCALE GENOMIC DNA]</scope>
    <source>
        <strain evidence="5 6">PX506</strain>
        <tissue evidence="5">Whole organism</tissue>
    </source>
</reference>
<evidence type="ECO:0000259" key="4">
    <source>
        <dbReference type="Pfam" id="PF10170"/>
    </source>
</evidence>
<dbReference type="RefSeq" id="XP_003116996.2">
    <property type="nucleotide sequence ID" value="XM_003116948.2"/>
</dbReference>
<comment type="similarity">
    <text evidence="1">Belongs to the CDPF1 family.</text>
</comment>
<accession>A0A6A5HCN9</accession>
<dbReference type="KEGG" id="crq:GCK72_005480"/>
<keyword evidence="3" id="KW-0732">Signal</keyword>
<evidence type="ECO:0000256" key="1">
    <source>
        <dbReference type="ARBA" id="ARBA00007917"/>
    </source>
</evidence>
<name>A0A6A5HCN9_CAERE</name>
<dbReference type="AlphaFoldDB" id="A0A6A5HCN9"/>
<dbReference type="CTD" id="9822113"/>
<feature type="domain" description="Cysteine-rich DPF motif" evidence="4">
    <location>
        <begin position="161"/>
        <end position="257"/>
    </location>
</feature>
<gene>
    <name evidence="5" type="ORF">GCK72_005480</name>
</gene>
<dbReference type="PANTHER" id="PTHR31849:SF1">
    <property type="entry name" value="CYSTEINE-RICH DPF MOTIF DOMAIN-CONTAINING PROTEIN 1"/>
    <property type="match status" value="1"/>
</dbReference>
<feature type="signal peptide" evidence="3">
    <location>
        <begin position="1"/>
        <end position="21"/>
    </location>
</feature>
<dbReference type="PANTHER" id="PTHR31849">
    <property type="entry name" value="CYSTEINE-RICH PDF MOTIF DOMAIN-CONTAINING PROTEIN 1"/>
    <property type="match status" value="1"/>
</dbReference>
<organism evidence="5 6">
    <name type="scientific">Caenorhabditis remanei</name>
    <name type="common">Caenorhabditis vulgaris</name>
    <dbReference type="NCBI Taxonomy" id="31234"/>
    <lineage>
        <taxon>Eukaryota</taxon>
        <taxon>Metazoa</taxon>
        <taxon>Ecdysozoa</taxon>
        <taxon>Nematoda</taxon>
        <taxon>Chromadorea</taxon>
        <taxon>Rhabditida</taxon>
        <taxon>Rhabditina</taxon>
        <taxon>Rhabditomorpha</taxon>
        <taxon>Rhabditoidea</taxon>
        <taxon>Rhabditidae</taxon>
        <taxon>Peloderinae</taxon>
        <taxon>Caenorhabditis</taxon>
    </lineage>
</organism>
<dbReference type="InterPro" id="IPR042426">
    <property type="entry name" value="CDPF1"/>
</dbReference>
<protein>
    <recommendedName>
        <fullName evidence="2">Cysteine-rich DPF motif domain-containing protein 1</fullName>
    </recommendedName>
</protein>
<evidence type="ECO:0000313" key="5">
    <source>
        <dbReference type="EMBL" id="KAF1765528.1"/>
    </source>
</evidence>
<proteinExistence type="inferred from homology"/>
<dbReference type="Proteomes" id="UP000483820">
    <property type="component" value="Chromosome II"/>
</dbReference>
<dbReference type="InterPro" id="IPR018785">
    <property type="entry name" value="CDPF1_dom"/>
</dbReference>
<dbReference type="GeneID" id="9822113"/>
<evidence type="ECO:0000256" key="3">
    <source>
        <dbReference type="SAM" id="SignalP"/>
    </source>
</evidence>
<evidence type="ECO:0000256" key="2">
    <source>
        <dbReference type="ARBA" id="ARBA00014801"/>
    </source>
</evidence>
<dbReference type="Pfam" id="PF10170">
    <property type="entry name" value="C6_DPF"/>
    <property type="match status" value="1"/>
</dbReference>
<feature type="chain" id="PRO_5025587015" description="Cysteine-rich DPF motif domain-containing protein 1" evidence="3">
    <location>
        <begin position="22"/>
        <end position="270"/>
    </location>
</feature>
<dbReference type="EMBL" id="WUAV01000002">
    <property type="protein sequence ID" value="KAF1765528.1"/>
    <property type="molecule type" value="Genomic_DNA"/>
</dbReference>